<dbReference type="CDD" id="cd03255">
    <property type="entry name" value="ABC_MJ0796_LolCDE_FtsE"/>
    <property type="match status" value="1"/>
</dbReference>
<dbReference type="PANTHER" id="PTHR42798:SF2">
    <property type="entry name" value="ABC TRANSPORTER ATP-BINDING PROTEIN MG467-RELATED"/>
    <property type="match status" value="1"/>
</dbReference>
<accession>A0ABU0LZ20</accession>
<dbReference type="GO" id="GO:0005524">
    <property type="term" value="F:ATP binding"/>
    <property type="evidence" value="ECO:0007669"/>
    <property type="project" value="UniProtKB-KW"/>
</dbReference>
<dbReference type="Gene3D" id="3.40.50.300">
    <property type="entry name" value="P-loop containing nucleotide triphosphate hydrolases"/>
    <property type="match status" value="1"/>
</dbReference>
<gene>
    <name evidence="7" type="ORF">J2Z62_000387</name>
</gene>
<dbReference type="EMBL" id="JAUSWO010000001">
    <property type="protein sequence ID" value="MDQ0513949.1"/>
    <property type="molecule type" value="Genomic_DNA"/>
</dbReference>
<evidence type="ECO:0000259" key="6">
    <source>
        <dbReference type="PROSITE" id="PS50893"/>
    </source>
</evidence>
<dbReference type="SMART" id="SM00382">
    <property type="entry name" value="AAA"/>
    <property type="match status" value="1"/>
</dbReference>
<evidence type="ECO:0000313" key="8">
    <source>
        <dbReference type="Proteomes" id="UP001240643"/>
    </source>
</evidence>
<dbReference type="InterPro" id="IPR003593">
    <property type="entry name" value="AAA+_ATPase"/>
</dbReference>
<dbReference type="RefSeq" id="WP_256547357.1">
    <property type="nucleotide sequence ID" value="NZ_CP101809.1"/>
</dbReference>
<reference evidence="7" key="1">
    <citation type="submission" date="2023-07" db="EMBL/GenBank/DDBJ databases">
        <title>Genomic Encyclopedia of Type Strains, Phase IV (KMG-IV): sequencing the most valuable type-strain genomes for metagenomic binning, comparative biology and taxonomic classification.</title>
        <authorList>
            <person name="Goeker M."/>
        </authorList>
    </citation>
    <scope>NUCLEOTIDE SEQUENCE [LARGE SCALE GENOMIC DNA]</scope>
    <source>
        <strain evidence="7">DSM 21204</strain>
    </source>
</reference>
<evidence type="ECO:0000256" key="4">
    <source>
        <dbReference type="ARBA" id="ARBA00022840"/>
    </source>
</evidence>
<dbReference type="Pfam" id="PF00005">
    <property type="entry name" value="ABC_tran"/>
    <property type="match status" value="1"/>
</dbReference>
<evidence type="ECO:0000256" key="5">
    <source>
        <dbReference type="SAM" id="MobiDB-lite"/>
    </source>
</evidence>
<keyword evidence="3" id="KW-0547">Nucleotide-binding</keyword>
<organism evidence="7 8">
    <name type="scientific">Mycoplasmoides fastidiosum</name>
    <dbReference type="NCBI Taxonomy" id="92758"/>
    <lineage>
        <taxon>Bacteria</taxon>
        <taxon>Bacillati</taxon>
        <taxon>Mycoplasmatota</taxon>
        <taxon>Mycoplasmoidales</taxon>
        <taxon>Mycoplasmoidaceae</taxon>
        <taxon>Mycoplasmoides</taxon>
    </lineage>
</organism>
<dbReference type="Proteomes" id="UP001240643">
    <property type="component" value="Unassembled WGS sequence"/>
</dbReference>
<dbReference type="PROSITE" id="PS50893">
    <property type="entry name" value="ABC_TRANSPORTER_2"/>
    <property type="match status" value="1"/>
</dbReference>
<keyword evidence="2" id="KW-0813">Transport</keyword>
<name>A0ABU0LZ20_9BACT</name>
<proteinExistence type="inferred from homology"/>
<evidence type="ECO:0000313" key="7">
    <source>
        <dbReference type="EMBL" id="MDQ0513949.1"/>
    </source>
</evidence>
<evidence type="ECO:0000256" key="2">
    <source>
        <dbReference type="ARBA" id="ARBA00022448"/>
    </source>
</evidence>
<sequence>MIKTNKSNPAKNPEYFRKKLITKNSVKSTETNSETSTKPKKTKLDAAAKKQLRKSIRIVKKMNKKHSGSIFYKNSPDCVIELENVSKWYSNNFSVNKILENINLTIKRGEFVVILGPSGSGKTTLLNIISGMDRASNGQVIVSNHNLITMSNKQLTKFRKEYVSFVFQQYGLLGDLKIRENIELGAQLQDNYRKRLDIDEVISNLGILRHSLRFPREISGGQQQRVAIARALVKNPEILFGDEPTGAVDEETSKQILKMFCEINAIYKTTIVIVTHNPIIAELATKVIVVSSGTLKEVREQVPKSVDELNWVIE</sequence>
<protein>
    <submittedName>
        <fullName evidence="7">ABC transport system ATP-binding protein</fullName>
    </submittedName>
</protein>
<keyword evidence="8" id="KW-1185">Reference proteome</keyword>
<dbReference type="PANTHER" id="PTHR42798">
    <property type="entry name" value="LIPOPROTEIN-RELEASING SYSTEM ATP-BINDING PROTEIN LOLD"/>
    <property type="match status" value="1"/>
</dbReference>
<dbReference type="InterPro" id="IPR017871">
    <property type="entry name" value="ABC_transporter-like_CS"/>
</dbReference>
<feature type="region of interest" description="Disordered" evidence="5">
    <location>
        <begin position="24"/>
        <end position="47"/>
    </location>
</feature>
<feature type="compositionally biased region" description="Low complexity" evidence="5">
    <location>
        <begin position="24"/>
        <end position="36"/>
    </location>
</feature>
<comment type="similarity">
    <text evidence="1">Belongs to the ABC transporter superfamily.</text>
</comment>
<dbReference type="InterPro" id="IPR003439">
    <property type="entry name" value="ABC_transporter-like_ATP-bd"/>
</dbReference>
<keyword evidence="4 7" id="KW-0067">ATP-binding</keyword>
<feature type="domain" description="ABC transporter" evidence="6">
    <location>
        <begin position="80"/>
        <end position="314"/>
    </location>
</feature>
<comment type="caution">
    <text evidence="7">The sequence shown here is derived from an EMBL/GenBank/DDBJ whole genome shotgun (WGS) entry which is preliminary data.</text>
</comment>
<dbReference type="SUPFAM" id="SSF52540">
    <property type="entry name" value="P-loop containing nucleoside triphosphate hydrolases"/>
    <property type="match status" value="1"/>
</dbReference>
<evidence type="ECO:0000256" key="3">
    <source>
        <dbReference type="ARBA" id="ARBA00022741"/>
    </source>
</evidence>
<dbReference type="PROSITE" id="PS00211">
    <property type="entry name" value="ABC_TRANSPORTER_1"/>
    <property type="match status" value="1"/>
</dbReference>
<dbReference type="InterPro" id="IPR017911">
    <property type="entry name" value="MacB-like_ATP-bd"/>
</dbReference>
<dbReference type="InterPro" id="IPR027417">
    <property type="entry name" value="P-loop_NTPase"/>
</dbReference>
<evidence type="ECO:0000256" key="1">
    <source>
        <dbReference type="ARBA" id="ARBA00005417"/>
    </source>
</evidence>